<dbReference type="EMBL" id="JH819194">
    <property type="protein sequence ID" value="EKC29634.1"/>
    <property type="molecule type" value="Genomic_DNA"/>
</dbReference>
<gene>
    <name evidence="2" type="ORF">CGI_10027424</name>
</gene>
<evidence type="ECO:0000313" key="2">
    <source>
        <dbReference type="EMBL" id="EKC29634.1"/>
    </source>
</evidence>
<organism evidence="2">
    <name type="scientific">Magallana gigas</name>
    <name type="common">Pacific oyster</name>
    <name type="synonym">Crassostrea gigas</name>
    <dbReference type="NCBI Taxonomy" id="29159"/>
    <lineage>
        <taxon>Eukaryota</taxon>
        <taxon>Metazoa</taxon>
        <taxon>Spiralia</taxon>
        <taxon>Lophotrochozoa</taxon>
        <taxon>Mollusca</taxon>
        <taxon>Bivalvia</taxon>
        <taxon>Autobranchia</taxon>
        <taxon>Pteriomorphia</taxon>
        <taxon>Ostreida</taxon>
        <taxon>Ostreoidea</taxon>
        <taxon>Ostreidae</taxon>
        <taxon>Magallana</taxon>
    </lineage>
</organism>
<dbReference type="AlphaFoldDB" id="K1QEX2"/>
<reference evidence="2" key="1">
    <citation type="journal article" date="2012" name="Nature">
        <title>The oyster genome reveals stress adaptation and complexity of shell formation.</title>
        <authorList>
            <person name="Zhang G."/>
            <person name="Fang X."/>
            <person name="Guo X."/>
            <person name="Li L."/>
            <person name="Luo R."/>
            <person name="Xu F."/>
            <person name="Yang P."/>
            <person name="Zhang L."/>
            <person name="Wang X."/>
            <person name="Qi H."/>
            <person name="Xiong Z."/>
            <person name="Que H."/>
            <person name="Xie Y."/>
            <person name="Holland P.W."/>
            <person name="Paps J."/>
            <person name="Zhu Y."/>
            <person name="Wu F."/>
            <person name="Chen Y."/>
            <person name="Wang J."/>
            <person name="Peng C."/>
            <person name="Meng J."/>
            <person name="Yang L."/>
            <person name="Liu J."/>
            <person name="Wen B."/>
            <person name="Zhang N."/>
            <person name="Huang Z."/>
            <person name="Zhu Q."/>
            <person name="Feng Y."/>
            <person name="Mount A."/>
            <person name="Hedgecock D."/>
            <person name="Xu Z."/>
            <person name="Liu Y."/>
            <person name="Domazet-Loso T."/>
            <person name="Du Y."/>
            <person name="Sun X."/>
            <person name="Zhang S."/>
            <person name="Liu B."/>
            <person name="Cheng P."/>
            <person name="Jiang X."/>
            <person name="Li J."/>
            <person name="Fan D."/>
            <person name="Wang W."/>
            <person name="Fu W."/>
            <person name="Wang T."/>
            <person name="Wang B."/>
            <person name="Zhang J."/>
            <person name="Peng Z."/>
            <person name="Li Y."/>
            <person name="Li N."/>
            <person name="Wang J."/>
            <person name="Chen M."/>
            <person name="He Y."/>
            <person name="Tan F."/>
            <person name="Song X."/>
            <person name="Zheng Q."/>
            <person name="Huang R."/>
            <person name="Yang H."/>
            <person name="Du X."/>
            <person name="Chen L."/>
            <person name="Yang M."/>
            <person name="Gaffney P.M."/>
            <person name="Wang S."/>
            <person name="Luo L."/>
            <person name="She Z."/>
            <person name="Ming Y."/>
            <person name="Huang W."/>
            <person name="Zhang S."/>
            <person name="Huang B."/>
            <person name="Zhang Y."/>
            <person name="Qu T."/>
            <person name="Ni P."/>
            <person name="Miao G."/>
            <person name="Wang J."/>
            <person name="Wang Q."/>
            <person name="Steinberg C.E."/>
            <person name="Wang H."/>
            <person name="Li N."/>
            <person name="Qian L."/>
            <person name="Zhang G."/>
            <person name="Li Y."/>
            <person name="Yang H."/>
            <person name="Liu X."/>
            <person name="Wang J."/>
            <person name="Yin Y."/>
            <person name="Wang J."/>
        </authorList>
    </citation>
    <scope>NUCLEOTIDE SEQUENCE [LARGE SCALE GENOMIC DNA]</scope>
    <source>
        <strain evidence="2">05x7-T-G4-1.051#20</strain>
    </source>
</reference>
<feature type="domain" description="Farnesoic acid O-methyl transferase" evidence="1">
    <location>
        <begin position="68"/>
        <end position="191"/>
    </location>
</feature>
<dbReference type="Pfam" id="PF12248">
    <property type="entry name" value="Methyltransf_FA"/>
    <property type="match status" value="1"/>
</dbReference>
<accession>K1QEX2</accession>
<protein>
    <recommendedName>
        <fullName evidence="1">Farnesoic acid O-methyl transferase domain-containing protein</fullName>
    </recommendedName>
</protein>
<proteinExistence type="predicted"/>
<name>K1QEX2_MAGGI</name>
<evidence type="ECO:0000259" key="1">
    <source>
        <dbReference type="Pfam" id="PF12248"/>
    </source>
</evidence>
<dbReference type="HOGENOM" id="CLU_738190_0_0_1"/>
<dbReference type="InterPro" id="IPR022041">
    <property type="entry name" value="Methyltransf_FA"/>
</dbReference>
<sequence>MSTTARAPLKVYQRAGAWVSLLQTMLGILWIAASFKLAETLYQTQTINITTPGNSTRISLAPYGLNATGRTSLTFRVRACGPASIILTDVETNAPVSSTSEFIFGNKDNTKCEFKADIFTKFSYPCSNLCNDSNEYWISWGDDNDDMIQEWRMGRGTVVLTSIIGTNPFNFRYPEYISISSENYPADWQFDVNYTITLEQAPTTPDTTTSQPTESVTVEITEIATVEVTETVTVEDTPMTSNPSITSFPQTTQSSTNGVNGSLYCYCSLNKSCETKHYSEEELAQMLQILVQELKVSIKDTNAYRRRLISAPDDRPSAQRMGGVGATVICLVILGIVLMDFPRVVHFFRGEDKKKLEYERKLSKSKKSRRSRSKN</sequence>
<dbReference type="InParanoid" id="K1QEX2"/>